<dbReference type="Proteomes" id="UP000663829">
    <property type="component" value="Unassembled WGS sequence"/>
</dbReference>
<organism evidence="1 3">
    <name type="scientific">Didymodactylos carnosus</name>
    <dbReference type="NCBI Taxonomy" id="1234261"/>
    <lineage>
        <taxon>Eukaryota</taxon>
        <taxon>Metazoa</taxon>
        <taxon>Spiralia</taxon>
        <taxon>Gnathifera</taxon>
        <taxon>Rotifera</taxon>
        <taxon>Eurotatoria</taxon>
        <taxon>Bdelloidea</taxon>
        <taxon>Philodinida</taxon>
        <taxon>Philodinidae</taxon>
        <taxon>Didymodactylos</taxon>
    </lineage>
</organism>
<feature type="non-terminal residue" evidence="1">
    <location>
        <position position="1"/>
    </location>
</feature>
<gene>
    <name evidence="1" type="ORF">GPM918_LOCUS44696</name>
    <name evidence="2" type="ORF">SRO942_LOCUS46677</name>
</gene>
<evidence type="ECO:0000313" key="2">
    <source>
        <dbReference type="EMBL" id="CAF4543211.1"/>
    </source>
</evidence>
<dbReference type="EMBL" id="CAJNOQ010045695">
    <property type="protein sequence ID" value="CAF1636681.1"/>
    <property type="molecule type" value="Genomic_DNA"/>
</dbReference>
<dbReference type="AlphaFoldDB" id="A0A816DI14"/>
<protein>
    <submittedName>
        <fullName evidence="1">Uncharacterized protein</fullName>
    </submittedName>
</protein>
<reference evidence="1" key="1">
    <citation type="submission" date="2021-02" db="EMBL/GenBank/DDBJ databases">
        <authorList>
            <person name="Nowell W R."/>
        </authorList>
    </citation>
    <scope>NUCLEOTIDE SEQUENCE</scope>
</reference>
<accession>A0A816DI14</accession>
<comment type="caution">
    <text evidence="1">The sequence shown here is derived from an EMBL/GenBank/DDBJ whole genome shotgun (WGS) entry which is preliminary data.</text>
</comment>
<sequence>NMPCHPNICRWIESIVDEDVLAHKKYQQELTGQKSCKKQLVSTKNQEFKLYLNKEAYELGEMSLEEYMSSVRALVYRYMDEISQSN</sequence>
<evidence type="ECO:0000313" key="1">
    <source>
        <dbReference type="EMBL" id="CAF1636681.1"/>
    </source>
</evidence>
<dbReference type="EMBL" id="CAJOBC010114085">
    <property type="protein sequence ID" value="CAF4543211.1"/>
    <property type="molecule type" value="Genomic_DNA"/>
</dbReference>
<keyword evidence="3" id="KW-1185">Reference proteome</keyword>
<proteinExistence type="predicted"/>
<evidence type="ECO:0000313" key="3">
    <source>
        <dbReference type="Proteomes" id="UP000663829"/>
    </source>
</evidence>
<name>A0A816DI14_9BILA</name>
<dbReference type="Proteomes" id="UP000681722">
    <property type="component" value="Unassembled WGS sequence"/>
</dbReference>